<dbReference type="PANTHER" id="PTHR48045:SF34">
    <property type="entry name" value="ISOFLAVONE 7-O-GLUCOSYLTRANSFERASE 1-LIKE"/>
    <property type="match status" value="1"/>
</dbReference>
<evidence type="ECO:0000313" key="4">
    <source>
        <dbReference type="Proteomes" id="UP000026960"/>
    </source>
</evidence>
<dbReference type="STRING" id="65489.A0A0D3GE41"/>
<feature type="compositionally biased region" description="Polar residues" evidence="2">
    <location>
        <begin position="97"/>
        <end position="106"/>
    </location>
</feature>
<evidence type="ECO:0000256" key="2">
    <source>
        <dbReference type="SAM" id="MobiDB-lite"/>
    </source>
</evidence>
<dbReference type="InterPro" id="IPR002213">
    <property type="entry name" value="UDP_glucos_trans"/>
</dbReference>
<feature type="region of interest" description="Disordered" evidence="2">
    <location>
        <begin position="81"/>
        <end position="106"/>
    </location>
</feature>
<organism evidence="3">
    <name type="scientific">Oryza barthii</name>
    <dbReference type="NCBI Taxonomy" id="65489"/>
    <lineage>
        <taxon>Eukaryota</taxon>
        <taxon>Viridiplantae</taxon>
        <taxon>Streptophyta</taxon>
        <taxon>Embryophyta</taxon>
        <taxon>Tracheophyta</taxon>
        <taxon>Spermatophyta</taxon>
        <taxon>Magnoliopsida</taxon>
        <taxon>Liliopsida</taxon>
        <taxon>Poales</taxon>
        <taxon>Poaceae</taxon>
        <taxon>BOP clade</taxon>
        <taxon>Oryzoideae</taxon>
        <taxon>Oryzeae</taxon>
        <taxon>Oryzinae</taxon>
        <taxon>Oryza</taxon>
    </lineage>
</organism>
<dbReference type="Gene3D" id="3.40.50.2000">
    <property type="entry name" value="Glycogen Phosphorylase B"/>
    <property type="match status" value="2"/>
</dbReference>
<dbReference type="FunFam" id="3.40.50.2000:FF:000431">
    <property type="entry name" value="UDP-glycosyltransferase 90A1"/>
    <property type="match status" value="1"/>
</dbReference>
<dbReference type="eggNOG" id="KOG1192">
    <property type="taxonomic scope" value="Eukaryota"/>
</dbReference>
<dbReference type="PaxDb" id="65489-OBART06G07060.1"/>
<dbReference type="GO" id="GO:0008194">
    <property type="term" value="F:UDP-glycosyltransferase activity"/>
    <property type="evidence" value="ECO:0007669"/>
    <property type="project" value="InterPro"/>
</dbReference>
<dbReference type="Gramene" id="OBART06G07060.1">
    <property type="protein sequence ID" value="OBART06G07060.1"/>
    <property type="gene ID" value="OBART06G07060"/>
</dbReference>
<proteinExistence type="predicted"/>
<protein>
    <submittedName>
        <fullName evidence="3">Uncharacterized protein</fullName>
    </submittedName>
</protein>
<accession>A0A0D3GE41</accession>
<dbReference type="SUPFAM" id="SSF53756">
    <property type="entry name" value="UDP-Glycosyltransferase/glycogen phosphorylase"/>
    <property type="match status" value="1"/>
</dbReference>
<dbReference type="EnsemblPlants" id="OBART06G07060.1">
    <property type="protein sequence ID" value="OBART06G07060.1"/>
    <property type="gene ID" value="OBART06G07060"/>
</dbReference>
<dbReference type="Pfam" id="PF00201">
    <property type="entry name" value="UDPGT"/>
    <property type="match status" value="1"/>
</dbReference>
<name>A0A0D3GE41_9ORYZ</name>
<sequence>MLILSHAMVDGFVTHCEWNSIMEAVATGLPMVTWPHSAEQLLNQKMAVEVLGIGVGVGLDESDTVVGRMVVEKAIGSILDGGEEGEERRRARELTEKSSTTVQEGGSSCDNLFDFIKSFKGE</sequence>
<keyword evidence="1" id="KW-0808">Transferase</keyword>
<evidence type="ECO:0000256" key="1">
    <source>
        <dbReference type="ARBA" id="ARBA00022679"/>
    </source>
</evidence>
<feature type="compositionally biased region" description="Basic and acidic residues" evidence="2">
    <location>
        <begin position="86"/>
        <end position="96"/>
    </location>
</feature>
<dbReference type="Proteomes" id="UP000026960">
    <property type="component" value="Chromosome 6"/>
</dbReference>
<reference evidence="3" key="1">
    <citation type="journal article" date="2009" name="Rice">
        <title>De Novo Next Generation Sequencing of Plant Genomes.</title>
        <authorList>
            <person name="Rounsley S."/>
            <person name="Marri P.R."/>
            <person name="Yu Y."/>
            <person name="He R."/>
            <person name="Sisneros N."/>
            <person name="Goicoechea J.L."/>
            <person name="Lee S.J."/>
            <person name="Angelova A."/>
            <person name="Kudrna D."/>
            <person name="Luo M."/>
            <person name="Affourtit J."/>
            <person name="Desany B."/>
            <person name="Knight J."/>
            <person name="Niazi F."/>
            <person name="Egholm M."/>
            <person name="Wing R.A."/>
        </authorList>
    </citation>
    <scope>NUCLEOTIDE SEQUENCE [LARGE SCALE GENOMIC DNA]</scope>
    <source>
        <strain evidence="3">cv. IRGC 105608</strain>
    </source>
</reference>
<keyword evidence="4" id="KW-1185">Reference proteome</keyword>
<reference evidence="3" key="2">
    <citation type="submission" date="2015-03" db="UniProtKB">
        <authorList>
            <consortium name="EnsemblPlants"/>
        </authorList>
    </citation>
    <scope>IDENTIFICATION</scope>
</reference>
<dbReference type="PANTHER" id="PTHR48045">
    <property type="entry name" value="UDP-GLYCOSYLTRANSFERASE 72B1"/>
    <property type="match status" value="1"/>
</dbReference>
<dbReference type="AlphaFoldDB" id="A0A0D3GE41"/>
<evidence type="ECO:0000313" key="3">
    <source>
        <dbReference type="EnsemblPlants" id="OBART06G07060.1"/>
    </source>
</evidence>
<dbReference type="HOGENOM" id="CLU_001724_1_2_1"/>